<proteinExistence type="predicted"/>
<feature type="compositionally biased region" description="Basic and acidic residues" evidence="1">
    <location>
        <begin position="122"/>
        <end position="139"/>
    </location>
</feature>
<reference evidence="6" key="1">
    <citation type="submission" date="2020-10" db="EMBL/GenBank/DDBJ databases">
        <authorList>
            <person name="Gilroy R."/>
        </authorList>
    </citation>
    <scope>NUCLEOTIDE SEQUENCE</scope>
    <source>
        <strain evidence="6">ChiW25-3613</strain>
    </source>
</reference>
<feature type="compositionally biased region" description="Basic and acidic residues" evidence="1">
    <location>
        <begin position="11"/>
        <end position="115"/>
    </location>
</feature>
<dbReference type="InterPro" id="IPR025711">
    <property type="entry name" value="PepSY"/>
</dbReference>
<evidence type="ECO:0000259" key="5">
    <source>
        <dbReference type="Pfam" id="PF20769"/>
    </source>
</evidence>
<keyword evidence="2" id="KW-0812">Transmembrane</keyword>
<evidence type="ECO:0000313" key="6">
    <source>
        <dbReference type="EMBL" id="HIR38966.1"/>
    </source>
</evidence>
<dbReference type="EMBL" id="DVHB01000024">
    <property type="protein sequence ID" value="HIR38966.1"/>
    <property type="molecule type" value="Genomic_DNA"/>
</dbReference>
<feature type="domain" description="Sporulation protein YpeB PepSY1 and PepSY2" evidence="4">
    <location>
        <begin position="354"/>
        <end position="533"/>
    </location>
</feature>
<name>A0A9D1AGY6_9FIRM</name>
<dbReference type="Pfam" id="PF14620">
    <property type="entry name" value="YPEB_PepSY1-2"/>
    <property type="match status" value="1"/>
</dbReference>
<evidence type="ECO:0000313" key="7">
    <source>
        <dbReference type="Proteomes" id="UP000824179"/>
    </source>
</evidence>
<protein>
    <submittedName>
        <fullName evidence="6">Germination protein YpeB</fullName>
    </submittedName>
</protein>
<dbReference type="AlphaFoldDB" id="A0A9D1AGY6"/>
<reference evidence="6" key="2">
    <citation type="journal article" date="2021" name="PeerJ">
        <title>Extensive microbial diversity within the chicken gut microbiome revealed by metagenomics and culture.</title>
        <authorList>
            <person name="Gilroy R."/>
            <person name="Ravi A."/>
            <person name="Getino M."/>
            <person name="Pursley I."/>
            <person name="Horton D.L."/>
            <person name="Alikhan N.F."/>
            <person name="Baker D."/>
            <person name="Gharbi K."/>
            <person name="Hall N."/>
            <person name="Watson M."/>
            <person name="Adriaenssens E.M."/>
            <person name="Foster-Nyarko E."/>
            <person name="Jarju S."/>
            <person name="Secka A."/>
            <person name="Antonio M."/>
            <person name="Oren A."/>
            <person name="Chaudhuri R.R."/>
            <person name="La Ragione R."/>
            <person name="Hildebrand F."/>
            <person name="Pallen M.J."/>
        </authorList>
    </citation>
    <scope>NUCLEOTIDE SEQUENCE</scope>
    <source>
        <strain evidence="6">ChiW25-3613</strain>
    </source>
</reference>
<sequence length="605" mass="67361">MSEKNLSSGVKKAESLEKKPAAKRSEGAKTKRTAKSVEKTAAKGENLHTQREESAELTRKEERKLEAARLRAEREQKRMEKKLEHKQKSEERAAAMKDRQQERREKRLERREQLKNKSAQQRAEDKKQARLARAEAAKAKREARLNAKIAKREHDLKVKAEKRKQKKDRAPGFGGWLAAVIALGVSTLALGTMLTFGWINMNGMQADMASDTTHSLYELNAIIDNLDSNLAKARVSSSAGDRTRIFTDIAIESELAESAIERLPVAGELTRSMTAFINKMGESAQGMLVAVADGNNLSSSQKAGIEYMYECNRQLKEFLNGLTGEMKEKDMMAALAGKGAMFKGFEGYVDPAVETPKEIYDGPFAENTEKVSAKDIDGLEEITQGRAEELCMQWFDGYGVQETKCTGEAVAEQLTVFNVRMTTEDGDEYFAQVSKAGGKLVMFDSYKDCSEHNFSAENCKTIAQNFLKTAGYDRMICVWESESGTTCDLNYVYEQNGAAVYPDMIKVKVCEERGIVTGLEALPYVLNHTERNIAEPALSKAQAEKRLGGMLETESSRLAIIPKDGSEKLAYEFCGTYGGRKYYVYLDADTGTELDVFTVVGTQLM</sequence>
<evidence type="ECO:0000259" key="4">
    <source>
        <dbReference type="Pfam" id="PF14620"/>
    </source>
</evidence>
<dbReference type="Proteomes" id="UP000824179">
    <property type="component" value="Unassembled WGS sequence"/>
</dbReference>
<dbReference type="GO" id="GO:0009847">
    <property type="term" value="P:spore germination"/>
    <property type="evidence" value="ECO:0007669"/>
    <property type="project" value="InterPro"/>
</dbReference>
<evidence type="ECO:0000256" key="1">
    <source>
        <dbReference type="SAM" id="MobiDB-lite"/>
    </source>
</evidence>
<dbReference type="InterPro" id="IPR014239">
    <property type="entry name" value="YpeB_PepSY1-2"/>
</dbReference>
<gene>
    <name evidence="6" type="ORF">IAB90_01155</name>
</gene>
<organism evidence="6 7">
    <name type="scientific">Candidatus Coproplasma stercoripullorum</name>
    <dbReference type="NCBI Taxonomy" id="2840751"/>
    <lineage>
        <taxon>Bacteria</taxon>
        <taxon>Bacillati</taxon>
        <taxon>Bacillota</taxon>
        <taxon>Clostridia</taxon>
        <taxon>Eubacteriales</taxon>
        <taxon>Candidatus Coproplasma</taxon>
    </lineage>
</organism>
<evidence type="ECO:0000259" key="3">
    <source>
        <dbReference type="Pfam" id="PF03413"/>
    </source>
</evidence>
<comment type="caution">
    <text evidence="6">The sequence shown here is derived from an EMBL/GenBank/DDBJ whole genome shotgun (WGS) entry which is preliminary data.</text>
</comment>
<keyword evidence="2" id="KW-0472">Membrane</keyword>
<feature type="transmembrane region" description="Helical" evidence="2">
    <location>
        <begin position="173"/>
        <end position="199"/>
    </location>
</feature>
<evidence type="ECO:0000256" key="2">
    <source>
        <dbReference type="SAM" id="Phobius"/>
    </source>
</evidence>
<dbReference type="Pfam" id="PF20769">
    <property type="entry name" value="YPEB_N"/>
    <property type="match status" value="1"/>
</dbReference>
<dbReference type="InterPro" id="IPR048402">
    <property type="entry name" value="YpeB_N"/>
</dbReference>
<accession>A0A9D1AGY6</accession>
<feature type="region of interest" description="Disordered" evidence="1">
    <location>
        <begin position="1"/>
        <end position="139"/>
    </location>
</feature>
<keyword evidence="2" id="KW-1133">Transmembrane helix</keyword>
<dbReference type="Pfam" id="PF03413">
    <property type="entry name" value="PepSY"/>
    <property type="match status" value="1"/>
</dbReference>
<feature type="domain" description="Sporulation protein YpeB N-terminal" evidence="5">
    <location>
        <begin position="211"/>
        <end position="331"/>
    </location>
</feature>
<feature type="domain" description="PepSY" evidence="3">
    <location>
        <begin position="540"/>
        <end position="596"/>
    </location>
</feature>